<evidence type="ECO:0000313" key="1">
    <source>
        <dbReference type="EMBL" id="VUZ44589.1"/>
    </source>
</evidence>
<name>A0A564YC80_HYMDI</name>
<protein>
    <submittedName>
        <fullName evidence="1">Uncharacterized protein</fullName>
    </submittedName>
</protein>
<sequence>MKAECSFLHEAVRTFEDVTTLLKDDLMPAYQGPEATLTLPTDISLIAVSFVLEHRKGLVV</sequence>
<gene>
    <name evidence="1" type="ORF">WMSIL1_LOCUS4931</name>
</gene>
<dbReference type="EMBL" id="CABIJS010000144">
    <property type="protein sequence ID" value="VUZ44589.1"/>
    <property type="molecule type" value="Genomic_DNA"/>
</dbReference>
<proteinExistence type="predicted"/>
<organism evidence="1 2">
    <name type="scientific">Hymenolepis diminuta</name>
    <name type="common">Rat tapeworm</name>
    <dbReference type="NCBI Taxonomy" id="6216"/>
    <lineage>
        <taxon>Eukaryota</taxon>
        <taxon>Metazoa</taxon>
        <taxon>Spiralia</taxon>
        <taxon>Lophotrochozoa</taxon>
        <taxon>Platyhelminthes</taxon>
        <taxon>Cestoda</taxon>
        <taxon>Eucestoda</taxon>
        <taxon>Cyclophyllidea</taxon>
        <taxon>Hymenolepididae</taxon>
        <taxon>Hymenolepis</taxon>
    </lineage>
</organism>
<reference evidence="1 2" key="1">
    <citation type="submission" date="2019-07" db="EMBL/GenBank/DDBJ databases">
        <authorList>
            <person name="Jastrzebski P J."/>
            <person name="Paukszto L."/>
            <person name="Jastrzebski P J."/>
        </authorList>
    </citation>
    <scope>NUCLEOTIDE SEQUENCE [LARGE SCALE GENOMIC DNA]</scope>
    <source>
        <strain evidence="1 2">WMS-il1</strain>
    </source>
</reference>
<keyword evidence="2" id="KW-1185">Reference proteome</keyword>
<dbReference type="AlphaFoldDB" id="A0A564YC80"/>
<accession>A0A564YC80</accession>
<dbReference type="Proteomes" id="UP000321570">
    <property type="component" value="Unassembled WGS sequence"/>
</dbReference>
<evidence type="ECO:0000313" key="2">
    <source>
        <dbReference type="Proteomes" id="UP000321570"/>
    </source>
</evidence>